<dbReference type="PANTHER" id="PTHR46128:SF211">
    <property type="entry name" value="PENTACOTRIPEPTIDE-REPEAT REGION OF PRORP DOMAIN-CONTAINING PROTEIN"/>
    <property type="match status" value="1"/>
</dbReference>
<protein>
    <recommendedName>
        <fullName evidence="6">Pentatricopeptide repeat-containing protein</fullName>
    </recommendedName>
</protein>
<dbReference type="EMBL" id="JAULSV010000004">
    <property type="protein sequence ID" value="KAK0646415.1"/>
    <property type="molecule type" value="Genomic_DNA"/>
</dbReference>
<evidence type="ECO:0000256" key="1">
    <source>
        <dbReference type="ARBA" id="ARBA00007626"/>
    </source>
</evidence>
<proteinExistence type="inferred from homology"/>
<evidence type="ECO:0000313" key="5">
    <source>
        <dbReference type="Proteomes" id="UP001174936"/>
    </source>
</evidence>
<dbReference type="Gene3D" id="1.25.40.10">
    <property type="entry name" value="Tetratricopeptide repeat domain"/>
    <property type="match status" value="3"/>
</dbReference>
<reference evidence="4" key="1">
    <citation type="submission" date="2023-06" db="EMBL/GenBank/DDBJ databases">
        <title>Genome-scale phylogeny and comparative genomics of the fungal order Sordariales.</title>
        <authorList>
            <consortium name="Lawrence Berkeley National Laboratory"/>
            <person name="Hensen N."/>
            <person name="Bonometti L."/>
            <person name="Westerberg I."/>
            <person name="Brannstrom I.O."/>
            <person name="Guillou S."/>
            <person name="Cros-Aarteil S."/>
            <person name="Calhoun S."/>
            <person name="Haridas S."/>
            <person name="Kuo A."/>
            <person name="Mondo S."/>
            <person name="Pangilinan J."/>
            <person name="Riley R."/>
            <person name="Labutti K."/>
            <person name="Andreopoulos B."/>
            <person name="Lipzen A."/>
            <person name="Chen C."/>
            <person name="Yanf M."/>
            <person name="Daum C."/>
            <person name="Ng V."/>
            <person name="Clum A."/>
            <person name="Steindorff A."/>
            <person name="Ohm R."/>
            <person name="Martin F."/>
            <person name="Silar P."/>
            <person name="Natvig D."/>
            <person name="Lalanne C."/>
            <person name="Gautier V."/>
            <person name="Ament-Velasquez S.L."/>
            <person name="Kruys A."/>
            <person name="Hutchinson M.I."/>
            <person name="Powell A.J."/>
            <person name="Barry K."/>
            <person name="Miller A.N."/>
            <person name="Grigoriev I.V."/>
            <person name="Debuchy R."/>
            <person name="Gladieux P."/>
            <person name="Thoren M.H."/>
            <person name="Johannesson H."/>
        </authorList>
    </citation>
    <scope>NUCLEOTIDE SEQUENCE</scope>
    <source>
        <strain evidence="4">SMH2532-1</strain>
    </source>
</reference>
<dbReference type="Pfam" id="PF01535">
    <property type="entry name" value="PPR"/>
    <property type="match status" value="1"/>
</dbReference>
<feature type="repeat" description="PPR" evidence="2">
    <location>
        <begin position="494"/>
        <end position="528"/>
    </location>
</feature>
<dbReference type="Proteomes" id="UP001174936">
    <property type="component" value="Unassembled WGS sequence"/>
</dbReference>
<dbReference type="InterPro" id="IPR002885">
    <property type="entry name" value="PPR_rpt"/>
</dbReference>
<organism evidence="4 5">
    <name type="scientific">Cercophora newfieldiana</name>
    <dbReference type="NCBI Taxonomy" id="92897"/>
    <lineage>
        <taxon>Eukaryota</taxon>
        <taxon>Fungi</taxon>
        <taxon>Dikarya</taxon>
        <taxon>Ascomycota</taxon>
        <taxon>Pezizomycotina</taxon>
        <taxon>Sordariomycetes</taxon>
        <taxon>Sordariomycetidae</taxon>
        <taxon>Sordariales</taxon>
        <taxon>Lasiosphaeriaceae</taxon>
        <taxon>Cercophora</taxon>
    </lineage>
</organism>
<feature type="region of interest" description="Disordered" evidence="3">
    <location>
        <begin position="22"/>
        <end position="82"/>
    </location>
</feature>
<dbReference type="Pfam" id="PF13041">
    <property type="entry name" value="PPR_2"/>
    <property type="match status" value="2"/>
</dbReference>
<feature type="repeat" description="PPR" evidence="2">
    <location>
        <begin position="611"/>
        <end position="645"/>
    </location>
</feature>
<dbReference type="PROSITE" id="PS51375">
    <property type="entry name" value="PPR"/>
    <property type="match status" value="3"/>
</dbReference>
<dbReference type="InterPro" id="IPR011990">
    <property type="entry name" value="TPR-like_helical_dom_sf"/>
</dbReference>
<dbReference type="InterPro" id="IPR050872">
    <property type="entry name" value="PPR_P_subfamily"/>
</dbReference>
<comment type="similarity">
    <text evidence="1">Belongs to the PPR family. P subfamily.</text>
</comment>
<accession>A0AA40CPM4</accession>
<evidence type="ECO:0000256" key="2">
    <source>
        <dbReference type="PROSITE-ProRule" id="PRU00708"/>
    </source>
</evidence>
<evidence type="ECO:0000256" key="3">
    <source>
        <dbReference type="SAM" id="MobiDB-lite"/>
    </source>
</evidence>
<feature type="compositionally biased region" description="Polar residues" evidence="3">
    <location>
        <begin position="27"/>
        <end position="62"/>
    </location>
</feature>
<dbReference type="AlphaFoldDB" id="A0AA40CPM4"/>
<comment type="caution">
    <text evidence="4">The sequence shown here is derived from an EMBL/GenBank/DDBJ whole genome shotgun (WGS) entry which is preliminary data.</text>
</comment>
<sequence length="893" mass="99483">MKELGYVCLRCRVRLLTGALARPGFQPTRSPNYRQNYSTANIGEPQAQNRGQRRNGTANSAAPTIPREGGRRAQRSATRPDGASSLALFQSIIGKKNDTLAPATTQSQTSNIALVKDVAELQTMLDRKNASVADAYAFFDKTILPQLRDTDAGGSALQIVKKQLATVLFPKVAHEMSTTFPSTKLPTVTRITQLMVEFGVVGRGTWANLVIALVDYICRLRSAPGDYTSIQAYETSMAQRDALLHDLLGAWKAFGTPTPNAPESAEAKHTETPITEATDASPPLPSADSAHPREDQKSQRKPYLANAFAELFPRFLSSSLVGPSNAALATYALLAHLKNHNQAIWHKAHPFLEMMRQLLANCSVHTLPNPRAPVFEGCPKVLDSLLKHFLKGLRNKEDTEWRPISIPTEKSLSFADRMHKEVGRAIRTRSMAALDAAWETFWGKEDVLDAARLEQLREMGEMFNYFIFAYMSMRQTQSSLNIWNSMVKHGIEPTVKTWTSMIKGCTNARNPEGIETIWKRLVTSGTKLDAHAWTARISGLIMSGDLKAGLGALNEMAQIWRERDKPEYTNIAVKPSVEPINAAVVWLLRLDRLPVVKEVLLWAAKQGIEPDIYTFNTMLRPMVREGRTAEVRDVLDMMKTLNVNADAATFTILLEGAMAGVGSLTPKEQVERVNYIVGEIEAAGFKANMQAYGKMIYILLEEGGPNSDGAAVNAVLSHIWSRGLELSPHIYTMLAEHYFSRDPPDIKAVNALIKLRMLRENRNVDRVFWERVIKGYCQAGETQRALEIFQNSFASGSVITFSTMHELLLALLEAGHVEGAKGLVDAARGLTVAEGRAEEDYVEERHVQGTGTARTARYWKHRFWHLAEQQGLMPEEVRETFRVMAQSRGRDWE</sequence>
<evidence type="ECO:0000313" key="4">
    <source>
        <dbReference type="EMBL" id="KAK0646415.1"/>
    </source>
</evidence>
<evidence type="ECO:0008006" key="6">
    <source>
        <dbReference type="Google" id="ProtNLM"/>
    </source>
</evidence>
<dbReference type="NCBIfam" id="TIGR00756">
    <property type="entry name" value="PPR"/>
    <property type="match status" value="1"/>
</dbReference>
<feature type="region of interest" description="Disordered" evidence="3">
    <location>
        <begin position="258"/>
        <end position="300"/>
    </location>
</feature>
<keyword evidence="5" id="KW-1185">Reference proteome</keyword>
<dbReference type="PANTHER" id="PTHR46128">
    <property type="entry name" value="MITOCHONDRIAL GROUP I INTRON SPLICING FACTOR CCM1"/>
    <property type="match status" value="1"/>
</dbReference>
<name>A0AA40CPM4_9PEZI</name>
<gene>
    <name evidence="4" type="ORF">B0T16DRAFT_413384</name>
</gene>
<feature type="repeat" description="PPR" evidence="2">
    <location>
        <begin position="765"/>
        <end position="799"/>
    </location>
</feature>